<keyword evidence="2" id="KW-0732">Signal</keyword>
<proteinExistence type="predicted"/>
<gene>
    <name evidence="3" type="ORF">WMSIL1_LOCUS8059</name>
</gene>
<name>A0A564YQ47_HYMDI</name>
<feature type="non-terminal residue" evidence="3">
    <location>
        <position position="1"/>
    </location>
</feature>
<evidence type="ECO:0000313" key="4">
    <source>
        <dbReference type="Proteomes" id="UP000321570"/>
    </source>
</evidence>
<evidence type="ECO:0000256" key="1">
    <source>
        <dbReference type="SAM" id="MobiDB-lite"/>
    </source>
</evidence>
<accession>A0A564YQ47</accession>
<dbReference type="AlphaFoldDB" id="A0A564YQ47"/>
<feature type="compositionally biased region" description="Basic and acidic residues" evidence="1">
    <location>
        <begin position="32"/>
        <end position="43"/>
    </location>
</feature>
<evidence type="ECO:0000313" key="3">
    <source>
        <dbReference type="EMBL" id="VUZ48793.1"/>
    </source>
</evidence>
<feature type="region of interest" description="Disordered" evidence="1">
    <location>
        <begin position="32"/>
        <end position="71"/>
    </location>
</feature>
<dbReference type="Proteomes" id="UP000321570">
    <property type="component" value="Unassembled WGS sequence"/>
</dbReference>
<keyword evidence="4" id="KW-1185">Reference proteome</keyword>
<organism evidence="3 4">
    <name type="scientific">Hymenolepis diminuta</name>
    <name type="common">Rat tapeworm</name>
    <dbReference type="NCBI Taxonomy" id="6216"/>
    <lineage>
        <taxon>Eukaryota</taxon>
        <taxon>Metazoa</taxon>
        <taxon>Spiralia</taxon>
        <taxon>Lophotrochozoa</taxon>
        <taxon>Platyhelminthes</taxon>
        <taxon>Cestoda</taxon>
        <taxon>Eucestoda</taxon>
        <taxon>Cyclophyllidea</taxon>
        <taxon>Hymenolepididae</taxon>
        <taxon>Hymenolepis</taxon>
    </lineage>
</organism>
<dbReference type="EMBL" id="CABIJS010000310">
    <property type="protein sequence ID" value="VUZ48793.1"/>
    <property type="molecule type" value="Genomic_DNA"/>
</dbReference>
<reference evidence="3 4" key="1">
    <citation type="submission" date="2019-07" db="EMBL/GenBank/DDBJ databases">
        <authorList>
            <person name="Jastrzebski P J."/>
            <person name="Paukszto L."/>
            <person name="Jastrzebski P J."/>
        </authorList>
    </citation>
    <scope>NUCLEOTIDE SEQUENCE [LARGE SCALE GENOMIC DNA]</scope>
    <source>
        <strain evidence="3 4">WMS-il1</strain>
    </source>
</reference>
<feature type="signal peptide" evidence="2">
    <location>
        <begin position="1"/>
        <end position="24"/>
    </location>
</feature>
<sequence>WGIAIFSALYSPLLILLRNPPSRAEIQPLKEGRVRMSDTKNAEALKSQPLGGTLGYDPTEGGQKLYNYGED</sequence>
<evidence type="ECO:0000256" key="2">
    <source>
        <dbReference type="SAM" id="SignalP"/>
    </source>
</evidence>
<feature type="chain" id="PRO_5021854532" evidence="2">
    <location>
        <begin position="25"/>
        <end position="71"/>
    </location>
</feature>
<protein>
    <submittedName>
        <fullName evidence="3">Uncharacterized protein</fullName>
    </submittedName>
</protein>